<keyword evidence="2" id="KW-1133">Transmembrane helix</keyword>
<evidence type="ECO:0000256" key="1">
    <source>
        <dbReference type="SAM" id="MobiDB-lite"/>
    </source>
</evidence>
<feature type="compositionally biased region" description="Basic residues" evidence="1">
    <location>
        <begin position="1229"/>
        <end position="1239"/>
    </location>
</feature>
<protein>
    <recommendedName>
        <fullName evidence="5">Tyrosine-protein kinase ephrin type A/B receptor-like domain-containing protein</fullName>
    </recommendedName>
</protein>
<keyword evidence="2" id="KW-0472">Membrane</keyword>
<feature type="compositionally biased region" description="Basic and acidic residues" evidence="1">
    <location>
        <begin position="882"/>
        <end position="891"/>
    </location>
</feature>
<evidence type="ECO:0000313" key="3">
    <source>
        <dbReference type="EMBL" id="KAK3266359.1"/>
    </source>
</evidence>
<feature type="transmembrane region" description="Helical" evidence="2">
    <location>
        <begin position="1530"/>
        <end position="1557"/>
    </location>
</feature>
<dbReference type="SMART" id="SM01411">
    <property type="entry name" value="Ephrin_rec_like"/>
    <property type="match status" value="2"/>
</dbReference>
<keyword evidence="4" id="KW-1185">Reference proteome</keyword>
<feature type="compositionally biased region" description="Basic and acidic residues" evidence="1">
    <location>
        <begin position="899"/>
        <end position="910"/>
    </location>
</feature>
<dbReference type="SUPFAM" id="SSF57184">
    <property type="entry name" value="Growth factor receptor domain"/>
    <property type="match status" value="1"/>
</dbReference>
<feature type="transmembrane region" description="Helical" evidence="2">
    <location>
        <begin position="1457"/>
        <end position="1486"/>
    </location>
</feature>
<comment type="caution">
    <text evidence="3">The sequence shown here is derived from an EMBL/GenBank/DDBJ whole genome shotgun (WGS) entry which is preliminary data.</text>
</comment>
<feature type="region of interest" description="Disordered" evidence="1">
    <location>
        <begin position="870"/>
        <end position="910"/>
    </location>
</feature>
<keyword evidence="2" id="KW-0812">Transmembrane</keyword>
<feature type="region of interest" description="Disordered" evidence="1">
    <location>
        <begin position="1638"/>
        <end position="1657"/>
    </location>
</feature>
<feature type="region of interest" description="Disordered" evidence="1">
    <location>
        <begin position="358"/>
        <end position="381"/>
    </location>
</feature>
<feature type="compositionally biased region" description="Polar residues" evidence="1">
    <location>
        <begin position="368"/>
        <end position="381"/>
    </location>
</feature>
<dbReference type="Proteomes" id="UP001190700">
    <property type="component" value="Unassembled WGS sequence"/>
</dbReference>
<feature type="region of interest" description="Disordered" evidence="1">
    <location>
        <begin position="1215"/>
        <end position="1357"/>
    </location>
</feature>
<feature type="compositionally biased region" description="Pro residues" evidence="1">
    <location>
        <begin position="1343"/>
        <end position="1352"/>
    </location>
</feature>
<feature type="transmembrane region" description="Helical" evidence="2">
    <location>
        <begin position="1036"/>
        <end position="1060"/>
    </location>
</feature>
<evidence type="ECO:0000256" key="2">
    <source>
        <dbReference type="SAM" id="Phobius"/>
    </source>
</evidence>
<dbReference type="PANTHER" id="PTHR11319:SF35">
    <property type="entry name" value="OUTER MEMBRANE PROTEIN PMPC-RELATED"/>
    <property type="match status" value="1"/>
</dbReference>
<organism evidence="3 4">
    <name type="scientific">Cymbomonas tetramitiformis</name>
    <dbReference type="NCBI Taxonomy" id="36881"/>
    <lineage>
        <taxon>Eukaryota</taxon>
        <taxon>Viridiplantae</taxon>
        <taxon>Chlorophyta</taxon>
        <taxon>Pyramimonadophyceae</taxon>
        <taxon>Pyramimonadales</taxon>
        <taxon>Pyramimonadaceae</taxon>
        <taxon>Cymbomonas</taxon>
    </lineage>
</organism>
<sequence>MLDGGPMASCTSPHEVTKLAAGNHTLIVRATLALGGDVLVQSDTWEVAPRLRFTSSETSASITAGSVRKEYLNLISTVDGVLITTSNYAIQQVQVTADGNHSEAIGELVPSTRKSINGSIEVVLDASGMPAETPSMNYTVEVVALDTRDQDTSVAVARIDVMLQRSSALLLLPTSGEAVARSRERASEVVAGHPATAINPWVVNIGRGGSEGGHNDTGCESETISFNVTMAESQSWVTLEPRHGVLERRGDLMMLSVIFLEVQYATVTNLVATFDIANSVDLHAQQLRVVLTVVAEVISNRSVVRRVLADGTTEGASLETGGSAVWAVEPLDSFGNALPEGDSSFVVDVFRTEASAASRKELDGQPTAHFNETTGTYTSQVDDMTPYGAYEVYVRYSDRSQEQDALREPPGQYWVDPQGCHLAGSPLQYYFSRVECDANQHQEADPDGLRCQCMPGYYNAASSDASPLLCQECGYGRFNPRGSRETSRDALCSLCHDEGRSNSLTTLRPNATTEAECVCAPGYYSAQNANLSLSCAPCAPGYYQDAVNTSACSPCAVGTYAAEEGRSRMCTDECTNRWVAPVEGLASCLACAGNTHAAYLCVHDGASQLSRYVGGLSSCTGQSTAVSLARCMCDEGYYAVPSSAPAGNSGISETCEACPEGAECRYSLLRGLPGWWRARDQTWLYKCWPEEACVGEMAPQTWQMYEAARSHGEAEREGEPEGIQLSSCLEGYEGVLCAACADGWTLRSDGYCTECDTSRKIAAMRIVFTVLAIGMAMLIVLVWLQRPFYKELERNMKRRVKTRAAAAVRQARNSVTQVSSQFITNAVTVKQAMVLQMKQLRKGSLPGPQPGEAALSSVCSNEGLRGGVHRKRSAVDAASEEEPLRAARGGEEEGEADGEERGKGGAGGARREMFTARQKAVLNKRVAAVVLKDETVQAHAASLEPLAEGGASAGKGAEHGGLRVVMEMQAVVQQLGSVVLGLSQLLASYAAYQINWPGGYAAFLRALEPLNLGLMDLFGLGQLGCIFHSLDYLHAHVMYVLMPLVMTLWVLGAAAMSYKIQAARGHHLADPILYQFFVVRTVLIIFYLAYISISSRMLSFFDCTAVYDEYYLRYDLHVQCWVGEHRRYLPIAVLGVLLYPIGLPAVFTALLVWYRVPQLARRKRCAYMLNVARKELDPAFSSAPVSRDPMVGLETITLEELAALVAKVAARAEAAASGESKERPLSRSLRPRGRPRHVSALRPGWGEQRSGLSDGVTGDASTADQAPLGVADSDYGSDGERPPEQVPPETWDCSAPPGDAAPPAPSTTAPELYVPDIDYGSDGEQPPEQVPPETWDCSAPPGDAAPPAPRPGTPVSRCDSQALTVTAIKAQIEEDKDALVDRLVRWISSAQGSTQVSLRVYWDTTEYTDPAKELASTWRVWEAQAIMRAGFIIKSYHVDAWWYEIADLLRKLALSSIITFLGAGSATQVLLAVVICCAAVCINLTLHADVTHVVHVFTSMALLLLLYTMVLAMALLCLENTVDSTLMHHLLLWPTLLVYLTFVVCVAHHVGLLSWIYKSLDVWRRRINLPYLATNSAPRHRLSHIRRLTQVWAAIKKRVCWDYKDDQELLARVRSGIQLRRAQGFSFIDGNAQSLMMKRSHSAPDDPSYEPSYEEQGNDIPLTVRVNPLYEQPRRFTHT</sequence>
<feature type="transmembrane region" description="Helical" evidence="2">
    <location>
        <begin position="762"/>
        <end position="784"/>
    </location>
</feature>
<proteinExistence type="predicted"/>
<dbReference type="EMBL" id="LGRX02013169">
    <property type="protein sequence ID" value="KAK3266359.1"/>
    <property type="molecule type" value="Genomic_DNA"/>
</dbReference>
<dbReference type="CDD" id="cd00185">
    <property type="entry name" value="TNFRSF"/>
    <property type="match status" value="1"/>
</dbReference>
<accession>A0AAE0KZL6</accession>
<dbReference type="Gene3D" id="2.10.50.10">
    <property type="entry name" value="Tumor Necrosis Factor Receptor, subunit A, domain 2"/>
    <property type="match status" value="1"/>
</dbReference>
<name>A0AAE0KZL6_9CHLO</name>
<dbReference type="InterPro" id="IPR009030">
    <property type="entry name" value="Growth_fac_rcpt_cys_sf"/>
</dbReference>
<feature type="transmembrane region" description="Helical" evidence="2">
    <location>
        <begin position="1072"/>
        <end position="1093"/>
    </location>
</feature>
<dbReference type="SUPFAM" id="SSF57586">
    <property type="entry name" value="TNF receptor-like"/>
    <property type="match status" value="1"/>
</dbReference>
<evidence type="ECO:0000313" key="4">
    <source>
        <dbReference type="Proteomes" id="UP001190700"/>
    </source>
</evidence>
<dbReference type="PANTHER" id="PTHR11319">
    <property type="entry name" value="G PROTEIN-COUPLED RECEPTOR-RELATED"/>
    <property type="match status" value="1"/>
</dbReference>
<feature type="transmembrane region" description="Helical" evidence="2">
    <location>
        <begin position="1492"/>
        <end position="1518"/>
    </location>
</feature>
<gene>
    <name evidence="3" type="ORF">CYMTET_25016</name>
</gene>
<feature type="transmembrane region" description="Helical" evidence="2">
    <location>
        <begin position="1131"/>
        <end position="1154"/>
    </location>
</feature>
<evidence type="ECO:0008006" key="5">
    <source>
        <dbReference type="Google" id="ProtNLM"/>
    </source>
</evidence>
<reference evidence="3 4" key="1">
    <citation type="journal article" date="2015" name="Genome Biol. Evol.">
        <title>Comparative Genomics of a Bacterivorous Green Alga Reveals Evolutionary Causalities and Consequences of Phago-Mixotrophic Mode of Nutrition.</title>
        <authorList>
            <person name="Burns J.A."/>
            <person name="Paasch A."/>
            <person name="Narechania A."/>
            <person name="Kim E."/>
        </authorList>
    </citation>
    <scope>NUCLEOTIDE SEQUENCE [LARGE SCALE GENOMIC DNA]</scope>
    <source>
        <strain evidence="3 4">PLY_AMNH</strain>
    </source>
</reference>